<evidence type="ECO:0000313" key="1">
    <source>
        <dbReference type="EMBL" id="MBZ3925588.1"/>
    </source>
</evidence>
<dbReference type="RefSeq" id="WP_089113708.1">
    <property type="nucleotide sequence ID" value="NZ_LOKL01000131.1"/>
</dbReference>
<dbReference type="Proteomes" id="UP000825388">
    <property type="component" value="Unassembled WGS sequence"/>
</dbReference>
<dbReference type="AlphaFoldDB" id="A0AAW4RMX4"/>
<organism evidence="1 2">
    <name type="scientific">Xanthomonas citri pv. sesbaniae</name>
    <dbReference type="NCBI Taxonomy" id="473425"/>
    <lineage>
        <taxon>Bacteria</taxon>
        <taxon>Pseudomonadati</taxon>
        <taxon>Pseudomonadota</taxon>
        <taxon>Gammaproteobacteria</taxon>
        <taxon>Lysobacterales</taxon>
        <taxon>Lysobacteraceae</taxon>
        <taxon>Xanthomonas</taxon>
    </lineage>
</organism>
<evidence type="ECO:0000313" key="2">
    <source>
        <dbReference type="Proteomes" id="UP000825388"/>
    </source>
</evidence>
<comment type="caution">
    <text evidence="1">The sequence shown here is derived from an EMBL/GenBank/DDBJ whole genome shotgun (WGS) entry which is preliminary data.</text>
</comment>
<accession>A0AAW4RMX4</accession>
<reference evidence="1" key="1">
    <citation type="submission" date="2015-12" db="EMBL/GenBank/DDBJ databases">
        <authorList>
            <person name="Bansal K."/>
            <person name="Midha S."/>
            <person name="Patil P.B."/>
        </authorList>
    </citation>
    <scope>NUCLEOTIDE SEQUENCE</scope>
    <source>
        <strain evidence="1">LMG867</strain>
    </source>
</reference>
<protein>
    <submittedName>
        <fullName evidence="1">Uncharacterized protein</fullName>
    </submittedName>
</protein>
<sequence length="208" mass="22543">MTPQITAEDRLNARLYALSAALANVLPYALSRAEDLHELHESGDADAQNPDAHLRAGRAYEEAETVLHAVAAGALAQRLQLRDVGAKLASALDCYVAAPFIGNQYGAYQLRTAREAVQAWRLACADADVLDDTLGDLAEQLRESLDGYLDAPGIKLQYGEANYVRAADAVDAYWTWRLAVLGGGMPPLRLGPDMEPSDELDDYTRPGM</sequence>
<gene>
    <name evidence="1" type="ORF">Xseb_16550</name>
</gene>
<dbReference type="EMBL" id="LOKL01000131">
    <property type="protein sequence ID" value="MBZ3925588.1"/>
    <property type="molecule type" value="Genomic_DNA"/>
</dbReference>
<proteinExistence type="predicted"/>
<name>A0AAW4RMX4_XANCI</name>